<dbReference type="InterPro" id="IPR000182">
    <property type="entry name" value="GNAT_dom"/>
</dbReference>
<dbReference type="InterPro" id="IPR051531">
    <property type="entry name" value="N-acetyltransferase"/>
</dbReference>
<dbReference type="SUPFAM" id="SSF55729">
    <property type="entry name" value="Acyl-CoA N-acyltransferases (Nat)"/>
    <property type="match status" value="1"/>
</dbReference>
<sequence length="179" mass="20790">MNNLNLKTERLNLKPISEKDIENIHKLHSLAETDKFNTLGIPNDITETEIIVDKWIFENNSEITKSYSFAVELKEENKFIGIIGINLRKEKYRNAEVWFKFDYNYWNKGYATESLKRIINFGFENLKLHRIEAGCAVENIGSISVLEKVGMLREAHTRKLLPLKSGWSDNYGYAILSTD</sequence>
<dbReference type="Proteomes" id="UP000244527">
    <property type="component" value="Chromosome"/>
</dbReference>
<reference evidence="2 3" key="1">
    <citation type="submission" date="2017-04" db="EMBL/GenBank/DDBJ databases">
        <title>Compelte genome sequence of WV33.</title>
        <authorList>
            <person name="Lee P.C."/>
        </authorList>
    </citation>
    <scope>NUCLEOTIDE SEQUENCE [LARGE SCALE GENOMIC DNA]</scope>
    <source>
        <strain evidence="2 3">WV33</strain>
    </source>
</reference>
<dbReference type="Gene3D" id="3.40.630.30">
    <property type="match status" value="1"/>
</dbReference>
<accession>A0A2S1LE92</accession>
<name>A0A2S1LE92_9FLAO</name>
<evidence type="ECO:0000313" key="2">
    <source>
        <dbReference type="EMBL" id="AWG21991.1"/>
    </source>
</evidence>
<keyword evidence="2" id="KW-0808">Transferase</keyword>
<proteinExistence type="predicted"/>
<organism evidence="2 3">
    <name type="scientific">Flavobacterium faecale</name>
    <dbReference type="NCBI Taxonomy" id="1355330"/>
    <lineage>
        <taxon>Bacteria</taxon>
        <taxon>Pseudomonadati</taxon>
        <taxon>Bacteroidota</taxon>
        <taxon>Flavobacteriia</taxon>
        <taxon>Flavobacteriales</taxon>
        <taxon>Flavobacteriaceae</taxon>
        <taxon>Flavobacterium</taxon>
    </lineage>
</organism>
<feature type="domain" description="N-acetyltransferase" evidence="1">
    <location>
        <begin position="11"/>
        <end position="178"/>
    </location>
</feature>
<protein>
    <submittedName>
        <fullName evidence="2">GNAT family N-acetyltransferase</fullName>
    </submittedName>
</protein>
<dbReference type="EMBL" id="CP020918">
    <property type="protein sequence ID" value="AWG21991.1"/>
    <property type="molecule type" value="Genomic_DNA"/>
</dbReference>
<evidence type="ECO:0000259" key="1">
    <source>
        <dbReference type="PROSITE" id="PS51186"/>
    </source>
</evidence>
<gene>
    <name evidence="2" type="ORF">FFWV33_10930</name>
</gene>
<dbReference type="OrthoDB" id="9811523at2"/>
<dbReference type="PANTHER" id="PTHR43792">
    <property type="entry name" value="GNAT FAMILY, PUTATIVE (AFU_ORTHOLOGUE AFUA_3G00765)-RELATED-RELATED"/>
    <property type="match status" value="1"/>
</dbReference>
<dbReference type="Pfam" id="PF13302">
    <property type="entry name" value="Acetyltransf_3"/>
    <property type="match status" value="1"/>
</dbReference>
<dbReference type="InterPro" id="IPR016181">
    <property type="entry name" value="Acyl_CoA_acyltransferase"/>
</dbReference>
<dbReference type="PANTHER" id="PTHR43792:SF1">
    <property type="entry name" value="N-ACETYLTRANSFERASE DOMAIN-CONTAINING PROTEIN"/>
    <property type="match status" value="1"/>
</dbReference>
<evidence type="ECO:0000313" key="3">
    <source>
        <dbReference type="Proteomes" id="UP000244527"/>
    </source>
</evidence>
<dbReference type="AlphaFoldDB" id="A0A2S1LE92"/>
<keyword evidence="3" id="KW-1185">Reference proteome</keyword>
<dbReference type="GO" id="GO:0016747">
    <property type="term" value="F:acyltransferase activity, transferring groups other than amino-acyl groups"/>
    <property type="evidence" value="ECO:0007669"/>
    <property type="project" value="InterPro"/>
</dbReference>
<dbReference type="RefSeq" id="WP_108740923.1">
    <property type="nucleotide sequence ID" value="NZ_CP020918.1"/>
</dbReference>
<dbReference type="KEGG" id="ffa:FFWV33_10930"/>
<dbReference type="PROSITE" id="PS51186">
    <property type="entry name" value="GNAT"/>
    <property type="match status" value="1"/>
</dbReference>